<keyword evidence="2" id="KW-1133">Transmembrane helix</keyword>
<dbReference type="PROSITE" id="PS51318">
    <property type="entry name" value="TAT"/>
    <property type="match status" value="1"/>
</dbReference>
<dbReference type="EMBL" id="LT629695">
    <property type="protein sequence ID" value="SDH67390.1"/>
    <property type="molecule type" value="Genomic_DNA"/>
</dbReference>
<keyword evidence="5" id="KW-1185">Reference proteome</keyword>
<organism evidence="4 5">
    <name type="scientific">Agrococcus jejuensis</name>
    <dbReference type="NCBI Taxonomy" id="399736"/>
    <lineage>
        <taxon>Bacteria</taxon>
        <taxon>Bacillati</taxon>
        <taxon>Actinomycetota</taxon>
        <taxon>Actinomycetes</taxon>
        <taxon>Micrococcales</taxon>
        <taxon>Microbacteriaceae</taxon>
        <taxon>Agrococcus</taxon>
    </lineage>
</organism>
<sequence length="628" mass="63496">MTHATTRWEGRRRLSLRSRVAAAGVSLALAAAAALVAAPSAFAVEQPFAVQSPANGSMVDSTTPTFSGVGTTGNTVTLSYSGQNLGGYVAGSTVVGDAGTWSTPTSFASANPGETETRVRAVETTPGGVETDTYFITITFPTAPVPAANAFTLESPVEGETRADFLNIVHFVGTGDAGNTITVRYFDGRGGLATAGTGQVDQGGRFDVFATFRDLPAGQTFANTFTQQTNPAGEPVAAEIGRTFNFAVAPVEASPFTVTSPESGEMVDSITPAFTGTGAPGDTVTLRYSGQQLGSYLAGQTTVEDDGTWTVPTTDFSNASFGETEIRVVAAATDANGVERPGARFVDIVLPEAPAMEIDFTLATPEEGTTIANPRAGVAYVGTGEPGNTIVVEYFDGRGGLAVAGTAIVGDDGAFEVTAIFDGLPEGQLFANTFTQQEDADGERVAQEIARTIFFEVAPVVTPLAAPTLDEPVVDGATVTFSGTGIAGATVEVAIASAQAPTGDVATAALAAPTVVTATVAEDGTWTTSADFEAGDYVASATQFTGDAADRSAPSEGQGFTVAAVAVPPTMPPASPAPTTPPAAGGAGGGSLPVTGGEVTGSLLAAMLLLAAGAVTLVVRRQRVLAQR</sequence>
<evidence type="ECO:0000256" key="1">
    <source>
        <dbReference type="SAM" id="MobiDB-lite"/>
    </source>
</evidence>
<keyword evidence="3" id="KW-0732">Signal</keyword>
<dbReference type="NCBIfam" id="NF033510">
    <property type="entry name" value="Ca_tandemer"/>
    <property type="match status" value="1"/>
</dbReference>
<evidence type="ECO:0000313" key="4">
    <source>
        <dbReference type="EMBL" id="SDH67390.1"/>
    </source>
</evidence>
<feature type="signal peptide" evidence="3">
    <location>
        <begin position="1"/>
        <end position="43"/>
    </location>
</feature>
<evidence type="ECO:0000313" key="5">
    <source>
        <dbReference type="Proteomes" id="UP000198822"/>
    </source>
</evidence>
<dbReference type="GO" id="GO:0005975">
    <property type="term" value="P:carbohydrate metabolic process"/>
    <property type="evidence" value="ECO:0007669"/>
    <property type="project" value="UniProtKB-ARBA"/>
</dbReference>
<dbReference type="STRING" id="399736.SAMN04489720_1973"/>
<feature type="chain" id="PRO_5009243350" evidence="3">
    <location>
        <begin position="44"/>
        <end position="628"/>
    </location>
</feature>
<protein>
    <submittedName>
        <fullName evidence="4">LPXTG-motif cell wall anchor domain-containing protein</fullName>
    </submittedName>
</protein>
<proteinExistence type="predicted"/>
<keyword evidence="2" id="KW-0472">Membrane</keyword>
<dbReference type="NCBIfam" id="TIGR01167">
    <property type="entry name" value="LPXTG_anchor"/>
    <property type="match status" value="1"/>
</dbReference>
<keyword evidence="2" id="KW-0812">Transmembrane</keyword>
<evidence type="ECO:0000256" key="3">
    <source>
        <dbReference type="SAM" id="SignalP"/>
    </source>
</evidence>
<gene>
    <name evidence="4" type="ORF">SAMN04489720_1973</name>
</gene>
<dbReference type="AlphaFoldDB" id="A0A1G8ECD0"/>
<evidence type="ECO:0000256" key="2">
    <source>
        <dbReference type="SAM" id="Phobius"/>
    </source>
</evidence>
<dbReference type="Gene3D" id="2.60.40.10">
    <property type="entry name" value="Immunoglobulins"/>
    <property type="match status" value="2"/>
</dbReference>
<dbReference type="InterPro" id="IPR006311">
    <property type="entry name" value="TAT_signal"/>
</dbReference>
<feature type="compositionally biased region" description="Pro residues" evidence="1">
    <location>
        <begin position="571"/>
        <end position="581"/>
    </location>
</feature>
<dbReference type="InterPro" id="IPR013783">
    <property type="entry name" value="Ig-like_fold"/>
</dbReference>
<feature type="transmembrane region" description="Helical" evidence="2">
    <location>
        <begin position="599"/>
        <end position="619"/>
    </location>
</feature>
<feature type="region of interest" description="Disordered" evidence="1">
    <location>
        <begin position="571"/>
        <end position="591"/>
    </location>
</feature>
<accession>A0A1G8ECD0</accession>
<reference evidence="5" key="1">
    <citation type="submission" date="2016-10" db="EMBL/GenBank/DDBJ databases">
        <authorList>
            <person name="Varghese N."/>
            <person name="Submissions S."/>
        </authorList>
    </citation>
    <scope>NUCLEOTIDE SEQUENCE [LARGE SCALE GENOMIC DNA]</scope>
    <source>
        <strain evidence="5">DSM 22002</strain>
    </source>
</reference>
<dbReference type="Proteomes" id="UP000198822">
    <property type="component" value="Chromosome I"/>
</dbReference>
<name>A0A1G8ECD0_9MICO</name>